<feature type="compositionally biased region" description="Low complexity" evidence="1">
    <location>
        <begin position="205"/>
        <end position="224"/>
    </location>
</feature>
<evidence type="ECO:0000313" key="3">
    <source>
        <dbReference type="Proteomes" id="UP000241394"/>
    </source>
</evidence>
<feature type="compositionally biased region" description="Basic and acidic residues" evidence="1">
    <location>
        <begin position="146"/>
        <end position="157"/>
    </location>
</feature>
<evidence type="ECO:0000256" key="1">
    <source>
        <dbReference type="SAM" id="MobiDB-lite"/>
    </source>
</evidence>
<protein>
    <submittedName>
        <fullName evidence="2">Protein app1 like</fullName>
    </submittedName>
</protein>
<dbReference type="PANTHER" id="PTHR33871:SF16">
    <property type="entry name" value="CK25"/>
    <property type="match status" value="1"/>
</dbReference>
<dbReference type="PANTHER" id="PTHR33871">
    <property type="entry name" value="OS05G0503100 PROTEIN-RELATED"/>
    <property type="match status" value="1"/>
</dbReference>
<gene>
    <name evidence="2" type="ORF">CEY00_Acc13797</name>
</gene>
<reference evidence="3" key="2">
    <citation type="journal article" date="2018" name="BMC Genomics">
        <title>A manually annotated Actinidia chinensis var. chinensis (kiwifruit) genome highlights the challenges associated with draft genomes and gene prediction in plants.</title>
        <authorList>
            <person name="Pilkington S.M."/>
            <person name="Crowhurst R."/>
            <person name="Hilario E."/>
            <person name="Nardozza S."/>
            <person name="Fraser L."/>
            <person name="Peng Y."/>
            <person name="Gunaseelan K."/>
            <person name="Simpson R."/>
            <person name="Tahir J."/>
            <person name="Deroles S.C."/>
            <person name="Templeton K."/>
            <person name="Luo Z."/>
            <person name="Davy M."/>
            <person name="Cheng C."/>
            <person name="McNeilage M."/>
            <person name="Scaglione D."/>
            <person name="Liu Y."/>
            <person name="Zhang Q."/>
            <person name="Datson P."/>
            <person name="De Silva N."/>
            <person name="Gardiner S.E."/>
            <person name="Bassett H."/>
            <person name="Chagne D."/>
            <person name="McCallum J."/>
            <person name="Dzierzon H."/>
            <person name="Deng C."/>
            <person name="Wang Y.Y."/>
            <person name="Barron L."/>
            <person name="Manako K."/>
            <person name="Bowen J."/>
            <person name="Foster T.M."/>
            <person name="Erridge Z.A."/>
            <person name="Tiffin H."/>
            <person name="Waite C.N."/>
            <person name="Davies K.M."/>
            <person name="Grierson E.P."/>
            <person name="Laing W.A."/>
            <person name="Kirk R."/>
            <person name="Chen X."/>
            <person name="Wood M."/>
            <person name="Montefiori M."/>
            <person name="Brummell D.A."/>
            <person name="Schwinn K.E."/>
            <person name="Catanach A."/>
            <person name="Fullerton C."/>
            <person name="Li D."/>
            <person name="Meiyalaghan S."/>
            <person name="Nieuwenhuizen N."/>
            <person name="Read N."/>
            <person name="Prakash R."/>
            <person name="Hunter D."/>
            <person name="Zhang H."/>
            <person name="McKenzie M."/>
            <person name="Knabel M."/>
            <person name="Harris A."/>
            <person name="Allan A.C."/>
            <person name="Gleave A."/>
            <person name="Chen A."/>
            <person name="Janssen B.J."/>
            <person name="Plunkett B."/>
            <person name="Ampomah-Dwamena C."/>
            <person name="Voogd C."/>
            <person name="Leif D."/>
            <person name="Lafferty D."/>
            <person name="Souleyre E.J.F."/>
            <person name="Varkonyi-Gasic E."/>
            <person name="Gambi F."/>
            <person name="Hanley J."/>
            <person name="Yao J.L."/>
            <person name="Cheung J."/>
            <person name="David K.M."/>
            <person name="Warren B."/>
            <person name="Marsh K."/>
            <person name="Snowden K.C."/>
            <person name="Lin-Wang K."/>
            <person name="Brian L."/>
            <person name="Martinez-Sanchez M."/>
            <person name="Wang M."/>
            <person name="Ileperuma N."/>
            <person name="Macnee N."/>
            <person name="Campin R."/>
            <person name="McAtee P."/>
            <person name="Drummond R.S.M."/>
            <person name="Espley R.V."/>
            <person name="Ireland H.S."/>
            <person name="Wu R."/>
            <person name="Atkinson R.G."/>
            <person name="Karunairetnam S."/>
            <person name="Bulley S."/>
            <person name="Chunkath S."/>
            <person name="Hanley Z."/>
            <person name="Storey R."/>
            <person name="Thrimawithana A.H."/>
            <person name="Thomson S."/>
            <person name="David C."/>
            <person name="Testolin R."/>
            <person name="Huang H."/>
            <person name="Hellens R.P."/>
            <person name="Schaffer R.J."/>
        </authorList>
    </citation>
    <scope>NUCLEOTIDE SEQUENCE [LARGE SCALE GENOMIC DNA]</scope>
    <source>
        <strain evidence="3">cv. Red5</strain>
    </source>
</reference>
<proteinExistence type="predicted"/>
<dbReference type="Proteomes" id="UP000241394">
    <property type="component" value="Chromosome LG12"/>
</dbReference>
<accession>A0A2R6QX21</accession>
<feature type="compositionally biased region" description="Polar residues" evidence="1">
    <location>
        <begin position="1"/>
        <end position="15"/>
    </location>
</feature>
<comment type="caution">
    <text evidence="2">The sequence shown here is derived from an EMBL/GenBank/DDBJ whole genome shotgun (WGS) entry which is preliminary data.</text>
</comment>
<dbReference type="EMBL" id="NKQK01000012">
    <property type="protein sequence ID" value="PSS16302.1"/>
    <property type="molecule type" value="Genomic_DNA"/>
</dbReference>
<evidence type="ECO:0000313" key="2">
    <source>
        <dbReference type="EMBL" id="PSS16302.1"/>
    </source>
</evidence>
<dbReference type="InParanoid" id="A0A2R6QX21"/>
<dbReference type="Gramene" id="PSS16302">
    <property type="protein sequence ID" value="PSS16302"/>
    <property type="gene ID" value="CEY00_Acc13797"/>
</dbReference>
<feature type="region of interest" description="Disordered" evidence="1">
    <location>
        <begin position="142"/>
        <end position="276"/>
    </location>
</feature>
<sequence length="291" mass="31499">MGCCVSSTTTTQKSDPNVFHGGAPPPSPPLVEETVKEVLSETPIPKTLSRLADDNDEKINLRDRVVEEAKVEPTAEIKQSEEIVSEVSEVISELCSFSETYLRDRVVEEAKVEPTAEIKQSEEIVSEVSEVISELCSFSETLSAATEKRDDDGEVTQRVRKSPVKATRKPPVKSPARRSEPSPVKRTYGQGRTMTTAEAARRNVGPSSAGAGSARRSRSPATRGEAVQRRPVRYSSPSMVPAGNPVPQQPAKTAERAENSSKGEGMNGGVLSETTESLENPLVSLECFIFL</sequence>
<dbReference type="OrthoDB" id="1922230at2759"/>
<dbReference type="OMA" id="LELECFI"/>
<feature type="compositionally biased region" description="Basic residues" evidence="1">
    <location>
        <begin position="158"/>
        <end position="171"/>
    </location>
</feature>
<name>A0A2R6QX21_ACTCC</name>
<keyword evidence="3" id="KW-1185">Reference proteome</keyword>
<reference evidence="2 3" key="1">
    <citation type="submission" date="2017-07" db="EMBL/GenBank/DDBJ databases">
        <title>An improved, manually edited Actinidia chinensis var. chinensis (kiwifruit) genome highlights the challenges associated with draft genomes and gene prediction in plants.</title>
        <authorList>
            <person name="Pilkington S."/>
            <person name="Crowhurst R."/>
            <person name="Hilario E."/>
            <person name="Nardozza S."/>
            <person name="Fraser L."/>
            <person name="Peng Y."/>
            <person name="Gunaseelan K."/>
            <person name="Simpson R."/>
            <person name="Tahir J."/>
            <person name="Deroles S."/>
            <person name="Templeton K."/>
            <person name="Luo Z."/>
            <person name="Davy M."/>
            <person name="Cheng C."/>
            <person name="Mcneilage M."/>
            <person name="Scaglione D."/>
            <person name="Liu Y."/>
            <person name="Zhang Q."/>
            <person name="Datson P."/>
            <person name="De Silva N."/>
            <person name="Gardiner S."/>
            <person name="Bassett H."/>
            <person name="Chagne D."/>
            <person name="Mccallum J."/>
            <person name="Dzierzon H."/>
            <person name="Deng C."/>
            <person name="Wang Y.-Y."/>
            <person name="Barron N."/>
            <person name="Manako K."/>
            <person name="Bowen J."/>
            <person name="Foster T."/>
            <person name="Erridge Z."/>
            <person name="Tiffin H."/>
            <person name="Waite C."/>
            <person name="Davies K."/>
            <person name="Grierson E."/>
            <person name="Laing W."/>
            <person name="Kirk R."/>
            <person name="Chen X."/>
            <person name="Wood M."/>
            <person name="Montefiori M."/>
            <person name="Brummell D."/>
            <person name="Schwinn K."/>
            <person name="Catanach A."/>
            <person name="Fullerton C."/>
            <person name="Li D."/>
            <person name="Meiyalaghan S."/>
            <person name="Nieuwenhuizen N."/>
            <person name="Read N."/>
            <person name="Prakash R."/>
            <person name="Hunter D."/>
            <person name="Zhang H."/>
            <person name="Mckenzie M."/>
            <person name="Knabel M."/>
            <person name="Harris A."/>
            <person name="Allan A."/>
            <person name="Chen A."/>
            <person name="Janssen B."/>
            <person name="Plunkett B."/>
            <person name="Dwamena C."/>
            <person name="Voogd C."/>
            <person name="Leif D."/>
            <person name="Lafferty D."/>
            <person name="Souleyre E."/>
            <person name="Varkonyi-Gasic E."/>
            <person name="Gambi F."/>
            <person name="Hanley J."/>
            <person name="Yao J.-L."/>
            <person name="Cheung J."/>
            <person name="David K."/>
            <person name="Warren B."/>
            <person name="Marsh K."/>
            <person name="Snowden K."/>
            <person name="Lin-Wang K."/>
            <person name="Brian L."/>
            <person name="Martinez-Sanchez M."/>
            <person name="Wang M."/>
            <person name="Ileperuma N."/>
            <person name="Macnee N."/>
            <person name="Campin R."/>
            <person name="Mcatee P."/>
            <person name="Drummond R."/>
            <person name="Espley R."/>
            <person name="Ireland H."/>
            <person name="Wu R."/>
            <person name="Atkinson R."/>
            <person name="Karunairetnam S."/>
            <person name="Bulley S."/>
            <person name="Chunkath S."/>
            <person name="Hanley Z."/>
            <person name="Storey R."/>
            <person name="Thrimawithana A."/>
            <person name="Thomson S."/>
            <person name="David C."/>
            <person name="Testolin R."/>
        </authorList>
    </citation>
    <scope>NUCLEOTIDE SEQUENCE [LARGE SCALE GENOMIC DNA]</scope>
    <source>
        <strain evidence="3">cv. Red5</strain>
        <tissue evidence="2">Young leaf</tissue>
    </source>
</reference>
<organism evidence="2 3">
    <name type="scientific">Actinidia chinensis var. chinensis</name>
    <name type="common">Chinese soft-hair kiwi</name>
    <dbReference type="NCBI Taxonomy" id="1590841"/>
    <lineage>
        <taxon>Eukaryota</taxon>
        <taxon>Viridiplantae</taxon>
        <taxon>Streptophyta</taxon>
        <taxon>Embryophyta</taxon>
        <taxon>Tracheophyta</taxon>
        <taxon>Spermatophyta</taxon>
        <taxon>Magnoliopsida</taxon>
        <taxon>eudicotyledons</taxon>
        <taxon>Gunneridae</taxon>
        <taxon>Pentapetalae</taxon>
        <taxon>asterids</taxon>
        <taxon>Ericales</taxon>
        <taxon>Actinidiaceae</taxon>
        <taxon>Actinidia</taxon>
    </lineage>
</organism>
<dbReference type="AlphaFoldDB" id="A0A2R6QX21"/>
<feature type="region of interest" description="Disordered" evidence="1">
    <location>
        <begin position="1"/>
        <end position="31"/>
    </location>
</feature>